<dbReference type="GO" id="GO:0070181">
    <property type="term" value="F:small ribosomal subunit rRNA binding"/>
    <property type="evidence" value="ECO:0007669"/>
    <property type="project" value="TreeGrafter"/>
</dbReference>
<dbReference type="GO" id="GO:0003735">
    <property type="term" value="F:structural constituent of ribosome"/>
    <property type="evidence" value="ECO:0007669"/>
    <property type="project" value="InterPro"/>
</dbReference>
<evidence type="ECO:0000256" key="7">
    <source>
        <dbReference type="ARBA" id="ARBA00035294"/>
    </source>
</evidence>
<dbReference type="NCBIfam" id="TIGR00166">
    <property type="entry name" value="S6"/>
    <property type="match status" value="1"/>
</dbReference>
<dbReference type="HAMAP" id="MF_00360">
    <property type="entry name" value="Ribosomal_bS6"/>
    <property type="match status" value="1"/>
</dbReference>
<evidence type="ECO:0000256" key="5">
    <source>
        <dbReference type="ARBA" id="ARBA00023274"/>
    </source>
</evidence>
<dbReference type="InterPro" id="IPR035980">
    <property type="entry name" value="Ribosomal_bS6_sf"/>
</dbReference>
<dbReference type="InterPro" id="IPR020814">
    <property type="entry name" value="Ribosomal_S6_plastid/chlpt"/>
</dbReference>
<keyword evidence="3 8" id="KW-0694">RNA-binding</keyword>
<keyword evidence="10" id="KW-1185">Reference proteome</keyword>
<dbReference type="GO" id="GO:0006412">
    <property type="term" value="P:translation"/>
    <property type="evidence" value="ECO:0007669"/>
    <property type="project" value="UniProtKB-UniRule"/>
</dbReference>
<dbReference type="CDD" id="cd00473">
    <property type="entry name" value="bS6"/>
    <property type="match status" value="1"/>
</dbReference>
<dbReference type="Gene3D" id="3.30.70.60">
    <property type="match status" value="1"/>
</dbReference>
<dbReference type="GO" id="GO:1990904">
    <property type="term" value="C:ribonucleoprotein complex"/>
    <property type="evidence" value="ECO:0007669"/>
    <property type="project" value="UniProtKB-KW"/>
</dbReference>
<dbReference type="InterPro" id="IPR014717">
    <property type="entry name" value="Transl_elong_EF1B/ribsomal_bS6"/>
</dbReference>
<evidence type="ECO:0000256" key="2">
    <source>
        <dbReference type="ARBA" id="ARBA00022730"/>
    </source>
</evidence>
<protein>
    <recommendedName>
        <fullName evidence="7 8">Small ribosomal subunit protein bS6</fullName>
    </recommendedName>
</protein>
<dbReference type="PANTHER" id="PTHR21011">
    <property type="entry name" value="MITOCHONDRIAL 28S RIBOSOMAL PROTEIN S6"/>
    <property type="match status" value="1"/>
</dbReference>
<dbReference type="Pfam" id="PF01250">
    <property type="entry name" value="Ribosomal_S6"/>
    <property type="match status" value="1"/>
</dbReference>
<sequence length="95" mass="11097">MRNYETLFIIDPNLDEEAIKNLIEKFKGLIETNGGEITNLDEWGKRRLAYKVENLTEGYYVLINFKGEPAVAQDLERVFKITDGIVKYLIIRNEE</sequence>
<evidence type="ECO:0000313" key="10">
    <source>
        <dbReference type="Proteomes" id="UP000662904"/>
    </source>
</evidence>
<name>A0A8A0RMJ3_9FIRM</name>
<dbReference type="RefSeq" id="WP_206708879.1">
    <property type="nucleotide sequence ID" value="NZ_CP059066.1"/>
</dbReference>
<proteinExistence type="inferred from homology"/>
<dbReference type="SUPFAM" id="SSF54995">
    <property type="entry name" value="Ribosomal protein S6"/>
    <property type="match status" value="1"/>
</dbReference>
<gene>
    <name evidence="8 9" type="primary">rpsF</name>
    <name evidence="9" type="ORF">H0A61_01015</name>
</gene>
<keyword evidence="5 8" id="KW-0687">Ribonucleoprotein</keyword>
<dbReference type="AlphaFoldDB" id="A0A8A0RMJ3"/>
<dbReference type="FunFam" id="3.30.70.60:FF:000002">
    <property type="entry name" value="30S ribosomal protein S6"/>
    <property type="match status" value="1"/>
</dbReference>
<evidence type="ECO:0000256" key="6">
    <source>
        <dbReference type="ARBA" id="ARBA00035104"/>
    </source>
</evidence>
<dbReference type="KEGG" id="kme:H0A61_01015"/>
<dbReference type="EMBL" id="CP059066">
    <property type="protein sequence ID" value="QSQ08677.1"/>
    <property type="molecule type" value="Genomic_DNA"/>
</dbReference>
<dbReference type="PANTHER" id="PTHR21011:SF1">
    <property type="entry name" value="SMALL RIBOSOMAL SUBUNIT PROTEIN BS6M"/>
    <property type="match status" value="1"/>
</dbReference>
<keyword evidence="2 8" id="KW-0699">rRNA-binding</keyword>
<evidence type="ECO:0000256" key="1">
    <source>
        <dbReference type="ARBA" id="ARBA00009512"/>
    </source>
</evidence>
<dbReference type="GO" id="GO:0005840">
    <property type="term" value="C:ribosome"/>
    <property type="evidence" value="ECO:0007669"/>
    <property type="project" value="UniProtKB-KW"/>
</dbReference>
<reference evidence="9" key="1">
    <citation type="submission" date="2020-07" db="EMBL/GenBank/DDBJ databases">
        <title>Koleobacter methoxysyntrophicus gen. nov., sp. nov., a novel anaerobic bacterium isolated from deep subsurface oil field and proposal of Koleobacterales ord. nov. in the phylum Firmicutes.</title>
        <authorList>
            <person name="Sakamoto S."/>
            <person name="Tamaki H."/>
        </authorList>
    </citation>
    <scope>NUCLEOTIDE SEQUENCE</scope>
    <source>
        <strain evidence="9">NRmbB1</strain>
    </source>
</reference>
<comment type="function">
    <text evidence="6 8">Binds together with bS18 to 16S ribosomal RNA.</text>
</comment>
<comment type="similarity">
    <text evidence="1 8">Belongs to the bacterial ribosomal protein bS6 family.</text>
</comment>
<evidence type="ECO:0000256" key="8">
    <source>
        <dbReference type="HAMAP-Rule" id="MF_00360"/>
    </source>
</evidence>
<keyword evidence="4 8" id="KW-0689">Ribosomal protein</keyword>
<accession>A0A8A0RMJ3</accession>
<evidence type="ECO:0000256" key="4">
    <source>
        <dbReference type="ARBA" id="ARBA00022980"/>
    </source>
</evidence>
<evidence type="ECO:0000313" key="9">
    <source>
        <dbReference type="EMBL" id="QSQ08677.1"/>
    </source>
</evidence>
<dbReference type="InterPro" id="IPR000529">
    <property type="entry name" value="Ribosomal_bS6"/>
</dbReference>
<dbReference type="GO" id="GO:0005737">
    <property type="term" value="C:cytoplasm"/>
    <property type="evidence" value="ECO:0007669"/>
    <property type="project" value="UniProtKB-ARBA"/>
</dbReference>
<evidence type="ECO:0000256" key="3">
    <source>
        <dbReference type="ARBA" id="ARBA00022884"/>
    </source>
</evidence>
<organism evidence="9 10">
    <name type="scientific">Koleobacter methoxysyntrophicus</name>
    <dbReference type="NCBI Taxonomy" id="2751313"/>
    <lineage>
        <taxon>Bacteria</taxon>
        <taxon>Bacillati</taxon>
        <taxon>Bacillota</taxon>
        <taxon>Clostridia</taxon>
        <taxon>Koleobacterales</taxon>
        <taxon>Koleobacteraceae</taxon>
        <taxon>Koleobacter</taxon>
    </lineage>
</organism>
<dbReference type="Proteomes" id="UP000662904">
    <property type="component" value="Chromosome"/>
</dbReference>